<dbReference type="Proteomes" id="UP000325945">
    <property type="component" value="Unassembled WGS sequence"/>
</dbReference>
<accession>A0A5N6XH08</accession>
<proteinExistence type="predicted"/>
<dbReference type="AlphaFoldDB" id="A0A5N6XH08"/>
<protein>
    <submittedName>
        <fullName evidence="2">Uncharacterized protein</fullName>
    </submittedName>
</protein>
<reference evidence="3" key="1">
    <citation type="submission" date="2019-04" db="EMBL/GenBank/DDBJ databases">
        <title>Friends and foes A comparative genomics studyof 23 Aspergillus species from section Flavi.</title>
        <authorList>
            <consortium name="DOE Joint Genome Institute"/>
            <person name="Kjaerbolling I."/>
            <person name="Vesth T."/>
            <person name="Frisvad J.C."/>
            <person name="Nybo J.L."/>
            <person name="Theobald S."/>
            <person name="Kildgaard S."/>
            <person name="Isbrandt T."/>
            <person name="Kuo A."/>
            <person name="Sato A."/>
            <person name="Lyhne E.K."/>
            <person name="Kogle M.E."/>
            <person name="Wiebenga A."/>
            <person name="Kun R.S."/>
            <person name="Lubbers R.J."/>
            <person name="Makela M.R."/>
            <person name="Barry K."/>
            <person name="Chovatia M."/>
            <person name="Clum A."/>
            <person name="Daum C."/>
            <person name="Haridas S."/>
            <person name="He G."/>
            <person name="LaButti K."/>
            <person name="Lipzen A."/>
            <person name="Mondo S."/>
            <person name="Riley R."/>
            <person name="Salamov A."/>
            <person name="Simmons B.A."/>
            <person name="Magnuson J.K."/>
            <person name="Henrissat B."/>
            <person name="Mortensen U.H."/>
            <person name="Larsen T.O."/>
            <person name="Devries R.P."/>
            <person name="Grigoriev I.V."/>
            <person name="Machida M."/>
            <person name="Baker S.E."/>
            <person name="Andersen M.R."/>
        </authorList>
    </citation>
    <scope>NUCLEOTIDE SEQUENCE [LARGE SCALE GENOMIC DNA]</scope>
    <source>
        <strain evidence="3">CBS 130017</strain>
    </source>
</reference>
<dbReference type="EMBL" id="ML741769">
    <property type="protein sequence ID" value="KAE8331399.1"/>
    <property type="molecule type" value="Genomic_DNA"/>
</dbReference>
<name>A0A5N6XH08_9EURO</name>
<organism evidence="2 3">
    <name type="scientific">Aspergillus sergii</name>
    <dbReference type="NCBI Taxonomy" id="1034303"/>
    <lineage>
        <taxon>Eukaryota</taxon>
        <taxon>Fungi</taxon>
        <taxon>Dikarya</taxon>
        <taxon>Ascomycota</taxon>
        <taxon>Pezizomycotina</taxon>
        <taxon>Eurotiomycetes</taxon>
        <taxon>Eurotiomycetidae</taxon>
        <taxon>Eurotiales</taxon>
        <taxon>Aspergillaceae</taxon>
        <taxon>Aspergillus</taxon>
        <taxon>Aspergillus subgen. Circumdati</taxon>
    </lineage>
</organism>
<evidence type="ECO:0000313" key="2">
    <source>
        <dbReference type="EMBL" id="KAE8331399.1"/>
    </source>
</evidence>
<feature type="region of interest" description="Disordered" evidence="1">
    <location>
        <begin position="1"/>
        <end position="23"/>
    </location>
</feature>
<evidence type="ECO:0000256" key="1">
    <source>
        <dbReference type="SAM" id="MobiDB-lite"/>
    </source>
</evidence>
<keyword evidence="3" id="KW-1185">Reference proteome</keyword>
<sequence length="56" mass="6377">MRTRSMVTTEEDSHDAPTTESIPDLADELPFDWDIFLDPMAIYPTGEVWPVVDPLL</sequence>
<evidence type="ECO:0000313" key="3">
    <source>
        <dbReference type="Proteomes" id="UP000325945"/>
    </source>
</evidence>
<gene>
    <name evidence="2" type="ORF">BDV39DRAFT_168750</name>
</gene>